<dbReference type="InterPro" id="IPR036388">
    <property type="entry name" value="WH-like_DNA-bd_sf"/>
</dbReference>
<evidence type="ECO:0000256" key="1">
    <source>
        <dbReference type="SAM" id="MobiDB-lite"/>
    </source>
</evidence>
<dbReference type="Proteomes" id="UP001501337">
    <property type="component" value="Unassembled WGS sequence"/>
</dbReference>
<gene>
    <name evidence="2" type="ORF">GCM10022278_11380</name>
</gene>
<sequence>MTKMVKKANPKSSAAAQAVETNEKKWGKTLMAAGWTAFPNIILEKQQTLGLDAVDMNIILYLSTYWWEADNKPFPSKRTIAEAIGLAPRTVQRRIAALEGHGLIRREFRPDKDKGNKSNRYHFDGLIAEVEGFAQEKVESIEARRSAEAARKRSRKRPQLKGIRGGKQA</sequence>
<proteinExistence type="predicted"/>
<dbReference type="InterPro" id="IPR036390">
    <property type="entry name" value="WH_DNA-bd_sf"/>
</dbReference>
<dbReference type="SUPFAM" id="SSF46785">
    <property type="entry name" value="Winged helix' DNA-binding domain"/>
    <property type="match status" value="1"/>
</dbReference>
<dbReference type="Gene3D" id="1.10.10.10">
    <property type="entry name" value="Winged helix-like DNA-binding domain superfamily/Winged helix DNA-binding domain"/>
    <property type="match status" value="1"/>
</dbReference>
<protein>
    <recommendedName>
        <fullName evidence="4">Helix-turn-helix domain-containing protein</fullName>
    </recommendedName>
</protein>
<accession>A0ABP7NUR8</accession>
<comment type="caution">
    <text evidence="2">The sequence shown here is derived from an EMBL/GenBank/DDBJ whole genome shotgun (WGS) entry which is preliminary data.</text>
</comment>
<dbReference type="RefSeq" id="WP_344804206.1">
    <property type="nucleotide sequence ID" value="NZ_BAABBO010000006.1"/>
</dbReference>
<feature type="region of interest" description="Disordered" evidence="1">
    <location>
        <begin position="1"/>
        <end position="20"/>
    </location>
</feature>
<dbReference type="Pfam" id="PF13730">
    <property type="entry name" value="HTH_36"/>
    <property type="match status" value="1"/>
</dbReference>
<evidence type="ECO:0000313" key="2">
    <source>
        <dbReference type="EMBL" id="GAA3954393.1"/>
    </source>
</evidence>
<organism evidence="2 3">
    <name type="scientific">Allohahella marinimesophila</name>
    <dbReference type="NCBI Taxonomy" id="1054972"/>
    <lineage>
        <taxon>Bacteria</taxon>
        <taxon>Pseudomonadati</taxon>
        <taxon>Pseudomonadota</taxon>
        <taxon>Gammaproteobacteria</taxon>
        <taxon>Oceanospirillales</taxon>
        <taxon>Hahellaceae</taxon>
        <taxon>Allohahella</taxon>
    </lineage>
</organism>
<dbReference type="EMBL" id="BAABBO010000006">
    <property type="protein sequence ID" value="GAA3954393.1"/>
    <property type="molecule type" value="Genomic_DNA"/>
</dbReference>
<feature type="region of interest" description="Disordered" evidence="1">
    <location>
        <begin position="145"/>
        <end position="169"/>
    </location>
</feature>
<keyword evidence="3" id="KW-1185">Reference proteome</keyword>
<evidence type="ECO:0008006" key="4">
    <source>
        <dbReference type="Google" id="ProtNLM"/>
    </source>
</evidence>
<reference evidence="3" key="1">
    <citation type="journal article" date="2019" name="Int. J. Syst. Evol. Microbiol.">
        <title>The Global Catalogue of Microorganisms (GCM) 10K type strain sequencing project: providing services to taxonomists for standard genome sequencing and annotation.</title>
        <authorList>
            <consortium name="The Broad Institute Genomics Platform"/>
            <consortium name="The Broad Institute Genome Sequencing Center for Infectious Disease"/>
            <person name="Wu L."/>
            <person name="Ma J."/>
        </authorList>
    </citation>
    <scope>NUCLEOTIDE SEQUENCE [LARGE SCALE GENOMIC DNA]</scope>
    <source>
        <strain evidence="3">JCM 17555</strain>
    </source>
</reference>
<name>A0ABP7NUR8_9GAMM</name>
<evidence type="ECO:0000313" key="3">
    <source>
        <dbReference type="Proteomes" id="UP001501337"/>
    </source>
</evidence>